<evidence type="ECO:0000313" key="2">
    <source>
        <dbReference type="EMBL" id="GMI29521.1"/>
    </source>
</evidence>
<reference evidence="2 3" key="1">
    <citation type="journal article" date="2023" name="Commun. Biol.">
        <title>Genome analysis of Parmales, the sister group of diatoms, reveals the evolutionary specialization of diatoms from phago-mixotrophs to photoautotrophs.</title>
        <authorList>
            <person name="Ban H."/>
            <person name="Sato S."/>
            <person name="Yoshikawa S."/>
            <person name="Yamada K."/>
            <person name="Nakamura Y."/>
            <person name="Ichinomiya M."/>
            <person name="Sato N."/>
            <person name="Blanc-Mathieu R."/>
            <person name="Endo H."/>
            <person name="Kuwata A."/>
            <person name="Ogata H."/>
        </authorList>
    </citation>
    <scope>NUCLEOTIDE SEQUENCE [LARGE SCALE GENOMIC DNA]</scope>
</reference>
<protein>
    <submittedName>
        <fullName evidence="2">Uncharacterized protein</fullName>
    </submittedName>
</protein>
<gene>
    <name evidence="2" type="ORF">TeGR_g247</name>
</gene>
<dbReference type="Proteomes" id="UP001165060">
    <property type="component" value="Unassembled WGS sequence"/>
</dbReference>
<feature type="chain" id="PRO_5047362401" evidence="1">
    <location>
        <begin position="17"/>
        <end position="384"/>
    </location>
</feature>
<organism evidence="2 3">
    <name type="scientific">Tetraparma gracilis</name>
    <dbReference type="NCBI Taxonomy" id="2962635"/>
    <lineage>
        <taxon>Eukaryota</taxon>
        <taxon>Sar</taxon>
        <taxon>Stramenopiles</taxon>
        <taxon>Ochrophyta</taxon>
        <taxon>Bolidophyceae</taxon>
        <taxon>Parmales</taxon>
        <taxon>Triparmaceae</taxon>
        <taxon>Tetraparma</taxon>
    </lineage>
</organism>
<dbReference type="EMBL" id="BRYB01001606">
    <property type="protein sequence ID" value="GMI29521.1"/>
    <property type="molecule type" value="Genomic_DNA"/>
</dbReference>
<sequence>MLRVILLSMLSALALANPSGTYSGSVTKLGQTVNAQVEVASDTSLNLSLSGILELDCAAEAYHLDGSSVTLDNLSDADDCIAKTLSEENVELKTIVYDEDADTITVSVKYSVMSIDMVLSKAGMDFDFLTVLASAPEGSYAGSKTILGETINAAVAINDDSTLDFTISGVIDIDCAGEEYTMSGDDISVTHVTESGDCAHDALDDNSVTLKSITYDEDKDEITVSVKYSVMSVDITLTKTGLLGWKVTSKPVKVLTATPTGTYKGSVTKLGQTVNTQVDVVDDKTMNLIISGPISISCSGEEYTLSGDEVTVDHITEAGDCAHDALDDNNVELKGITYDESKDEITVSVKYSVLSLDIVLGHQAAVAAGFNAEMVKNLRGSMQQ</sequence>
<keyword evidence="1" id="KW-0732">Signal</keyword>
<feature type="signal peptide" evidence="1">
    <location>
        <begin position="1"/>
        <end position="16"/>
    </location>
</feature>
<comment type="caution">
    <text evidence="2">The sequence shown here is derived from an EMBL/GenBank/DDBJ whole genome shotgun (WGS) entry which is preliminary data.</text>
</comment>
<accession>A0ABQ6MPC1</accession>
<keyword evidence="3" id="KW-1185">Reference proteome</keyword>
<evidence type="ECO:0000256" key="1">
    <source>
        <dbReference type="SAM" id="SignalP"/>
    </source>
</evidence>
<name>A0ABQ6MPC1_9STRA</name>
<proteinExistence type="predicted"/>
<evidence type="ECO:0000313" key="3">
    <source>
        <dbReference type="Proteomes" id="UP001165060"/>
    </source>
</evidence>